<gene>
    <name evidence="1" type="ORF">UFOVP22_58</name>
</gene>
<organism evidence="1">
    <name type="scientific">uncultured Caudovirales phage</name>
    <dbReference type="NCBI Taxonomy" id="2100421"/>
    <lineage>
        <taxon>Viruses</taxon>
        <taxon>Duplodnaviria</taxon>
        <taxon>Heunggongvirae</taxon>
        <taxon>Uroviricota</taxon>
        <taxon>Caudoviricetes</taxon>
        <taxon>Peduoviridae</taxon>
        <taxon>Maltschvirus</taxon>
        <taxon>Maltschvirus maltsch</taxon>
    </lineage>
</organism>
<name>A0A6J5T8B2_9CAUD</name>
<dbReference type="EMBL" id="LR797818">
    <property type="protein sequence ID" value="CAB4241086.1"/>
    <property type="molecule type" value="Genomic_DNA"/>
</dbReference>
<sequence>MAKFQCQVSGNFIEVVGESDIKDMLAHPQYKLYEEPIKTNIKEIVKATPKSKE</sequence>
<protein>
    <submittedName>
        <fullName evidence="1">Uncharacterized protein</fullName>
    </submittedName>
</protein>
<reference evidence="1" key="1">
    <citation type="submission" date="2020-05" db="EMBL/GenBank/DDBJ databases">
        <authorList>
            <person name="Chiriac C."/>
            <person name="Salcher M."/>
            <person name="Ghai R."/>
            <person name="Kavagutti S V."/>
        </authorList>
    </citation>
    <scope>NUCLEOTIDE SEQUENCE</scope>
</reference>
<evidence type="ECO:0000313" key="1">
    <source>
        <dbReference type="EMBL" id="CAB4241086.1"/>
    </source>
</evidence>
<accession>A0A6J5T8B2</accession>
<proteinExistence type="predicted"/>